<evidence type="ECO:0000313" key="9">
    <source>
        <dbReference type="Proteomes" id="UP000834106"/>
    </source>
</evidence>
<evidence type="ECO:0000256" key="3">
    <source>
        <dbReference type="ARBA" id="ARBA00023125"/>
    </source>
</evidence>
<evidence type="ECO:0000256" key="5">
    <source>
        <dbReference type="ARBA" id="ARBA00023242"/>
    </source>
</evidence>
<comment type="subcellular location">
    <subcellularLocation>
        <location evidence="1">Nucleus</location>
    </subcellularLocation>
</comment>
<evidence type="ECO:0000256" key="4">
    <source>
        <dbReference type="ARBA" id="ARBA00023163"/>
    </source>
</evidence>
<dbReference type="EMBL" id="OU503057">
    <property type="protein sequence ID" value="CAI9786179.1"/>
    <property type="molecule type" value="Genomic_DNA"/>
</dbReference>
<evidence type="ECO:0000313" key="8">
    <source>
        <dbReference type="EMBL" id="CAI9786179.1"/>
    </source>
</evidence>
<dbReference type="Proteomes" id="UP000834106">
    <property type="component" value="Chromosome 22"/>
</dbReference>
<dbReference type="GO" id="GO:0003700">
    <property type="term" value="F:DNA-binding transcription factor activity"/>
    <property type="evidence" value="ECO:0007669"/>
    <property type="project" value="InterPro"/>
</dbReference>
<dbReference type="GO" id="GO:0043565">
    <property type="term" value="F:sequence-specific DNA binding"/>
    <property type="evidence" value="ECO:0007669"/>
    <property type="project" value="TreeGrafter"/>
</dbReference>
<evidence type="ECO:0000256" key="2">
    <source>
        <dbReference type="ARBA" id="ARBA00023015"/>
    </source>
</evidence>
<dbReference type="GO" id="GO:0005634">
    <property type="term" value="C:nucleus"/>
    <property type="evidence" value="ECO:0007669"/>
    <property type="project" value="UniProtKB-SubCell"/>
</dbReference>
<dbReference type="InterPro" id="IPR005333">
    <property type="entry name" value="Transcription_factor_TCP"/>
</dbReference>
<evidence type="ECO:0000256" key="6">
    <source>
        <dbReference type="SAM" id="MobiDB-lite"/>
    </source>
</evidence>
<organism evidence="8 9">
    <name type="scientific">Fraxinus pennsylvanica</name>
    <dbReference type="NCBI Taxonomy" id="56036"/>
    <lineage>
        <taxon>Eukaryota</taxon>
        <taxon>Viridiplantae</taxon>
        <taxon>Streptophyta</taxon>
        <taxon>Embryophyta</taxon>
        <taxon>Tracheophyta</taxon>
        <taxon>Spermatophyta</taxon>
        <taxon>Magnoliopsida</taxon>
        <taxon>eudicotyledons</taxon>
        <taxon>Gunneridae</taxon>
        <taxon>Pentapetalae</taxon>
        <taxon>asterids</taxon>
        <taxon>lamiids</taxon>
        <taxon>Lamiales</taxon>
        <taxon>Oleaceae</taxon>
        <taxon>Oleeae</taxon>
        <taxon>Fraxinus</taxon>
    </lineage>
</organism>
<feature type="domain" description="TCP" evidence="7">
    <location>
        <begin position="83"/>
        <end position="137"/>
    </location>
</feature>
<dbReference type="AlphaFoldDB" id="A0AAD2ADA7"/>
<dbReference type="InterPro" id="IPR017887">
    <property type="entry name" value="TF_TCP_subgr"/>
</dbReference>
<feature type="compositionally biased region" description="Basic and acidic residues" evidence="6">
    <location>
        <begin position="82"/>
        <end position="93"/>
    </location>
</feature>
<feature type="compositionally biased region" description="Low complexity" evidence="6">
    <location>
        <begin position="1"/>
        <end position="14"/>
    </location>
</feature>
<gene>
    <name evidence="8" type="ORF">FPE_LOCUS33609</name>
</gene>
<accession>A0AAD2ADA7</accession>
<keyword evidence="5" id="KW-0539">Nucleus</keyword>
<reference evidence="8" key="1">
    <citation type="submission" date="2023-05" db="EMBL/GenBank/DDBJ databases">
        <authorList>
            <person name="Huff M."/>
        </authorList>
    </citation>
    <scope>NUCLEOTIDE SEQUENCE</scope>
</reference>
<dbReference type="PROSITE" id="PS51369">
    <property type="entry name" value="TCP"/>
    <property type="match status" value="1"/>
</dbReference>
<evidence type="ECO:0000259" key="7">
    <source>
        <dbReference type="PROSITE" id="PS51369"/>
    </source>
</evidence>
<feature type="region of interest" description="Disordered" evidence="6">
    <location>
        <begin position="1"/>
        <end position="93"/>
    </location>
</feature>
<evidence type="ECO:0000256" key="1">
    <source>
        <dbReference type="ARBA" id="ARBA00004123"/>
    </source>
</evidence>
<proteinExistence type="predicted"/>
<protein>
    <recommendedName>
        <fullName evidence="7">TCP domain-containing protein</fullName>
    </recommendedName>
</protein>
<dbReference type="Pfam" id="PF03634">
    <property type="entry name" value="TCP"/>
    <property type="match status" value="1"/>
</dbReference>
<dbReference type="PANTHER" id="PTHR31072:SF170">
    <property type="entry name" value="TRANSCRIPTION FACTOR TCP15-RELATED"/>
    <property type="match status" value="1"/>
</dbReference>
<dbReference type="PANTHER" id="PTHR31072">
    <property type="entry name" value="TRANSCRIPTION FACTOR TCP4-RELATED"/>
    <property type="match status" value="1"/>
</dbReference>
<feature type="region of interest" description="Disordered" evidence="6">
    <location>
        <begin position="395"/>
        <end position="426"/>
    </location>
</feature>
<name>A0AAD2ADA7_9LAMI</name>
<keyword evidence="9" id="KW-1185">Reference proteome</keyword>
<keyword evidence="3" id="KW-0238">DNA-binding</keyword>
<keyword evidence="4" id="KW-0804">Transcription</keyword>
<keyword evidence="2" id="KW-0805">Transcription regulation</keyword>
<sequence>MSNTNKQTNTTNSQPYHLNAPESHFQPPHGGGGGGSSSSTAVLIKASTTQPPPAQLVDSSLAIVTTGSETIDDSTKKPPKSTTKDRHTKVDGRGRRVRMPATCAARVFQLTRELGHKSDGETIEWLLQQAEPAILAATGTGTIPANFSNLNISLRSSGSTLSAPLSRSAPHSFHGALGLNVPRPYEENFSDMLGFHHQQSPHLLQPAQITGGSSGGDGGVCPQGATKNYSQKRYREDLFKEEGTNNVQGESSSSSSNKKIEGYDMQIMHLAAAAGQTPTSLLRHSNMLTANAPPNITTTSSCFLTLPVTAGGASGDGQTLAGNGVVGPPWLAAGPSESSQMWQFPMSARFNYSGNSELQGGMMQQQQQQPSQHLGLRESNLGMLSAFNDYSRGGLNINSGQAQQVHYPLEPQQQQQTQANDSENDD</sequence>